<dbReference type="PROSITE" id="PS50222">
    <property type="entry name" value="EF_HAND_2"/>
    <property type="match status" value="2"/>
</dbReference>
<evidence type="ECO:0000256" key="7">
    <source>
        <dbReference type="SAM" id="MobiDB-lite"/>
    </source>
</evidence>
<dbReference type="PROSITE" id="PS50082">
    <property type="entry name" value="WD_REPEATS_2"/>
    <property type="match status" value="4"/>
</dbReference>
<feature type="region of interest" description="Disordered" evidence="7">
    <location>
        <begin position="775"/>
        <end position="819"/>
    </location>
</feature>
<dbReference type="SMART" id="SM00320">
    <property type="entry name" value="WD40"/>
    <property type="match status" value="11"/>
</dbReference>
<dbReference type="InterPro" id="IPR001680">
    <property type="entry name" value="WD40_rpt"/>
</dbReference>
<feature type="repeat" description="WD" evidence="6">
    <location>
        <begin position="974"/>
        <end position="1005"/>
    </location>
</feature>
<dbReference type="InterPro" id="IPR036322">
    <property type="entry name" value="WD40_repeat_dom_sf"/>
</dbReference>
<reference evidence="10" key="1">
    <citation type="submission" date="2025-08" db="UniProtKB">
        <authorList>
            <consortium name="RefSeq"/>
        </authorList>
    </citation>
    <scope>IDENTIFICATION</scope>
</reference>
<dbReference type="SMART" id="SM00054">
    <property type="entry name" value="EFh"/>
    <property type="match status" value="2"/>
</dbReference>
<dbReference type="InterPro" id="IPR024977">
    <property type="entry name" value="Apc4-like_WD40_dom"/>
</dbReference>
<keyword evidence="5" id="KW-0106">Calcium</keyword>
<dbReference type="SUPFAM" id="SSF50978">
    <property type="entry name" value="WD40 repeat-like"/>
    <property type="match status" value="2"/>
</dbReference>
<evidence type="ECO:0000256" key="4">
    <source>
        <dbReference type="ARBA" id="ARBA00022737"/>
    </source>
</evidence>
<feature type="repeat" description="WD" evidence="6">
    <location>
        <begin position="525"/>
        <end position="566"/>
    </location>
</feature>
<evidence type="ECO:0000256" key="1">
    <source>
        <dbReference type="ARBA" id="ARBA00014901"/>
    </source>
</evidence>
<feature type="repeat" description="WD" evidence="6">
    <location>
        <begin position="439"/>
        <end position="472"/>
    </location>
</feature>
<evidence type="ECO:0000256" key="5">
    <source>
        <dbReference type="ARBA" id="ARBA00022837"/>
    </source>
</evidence>
<dbReference type="Gene3D" id="2.130.10.10">
    <property type="entry name" value="YVTN repeat-like/Quinoprotein amine dehydrogenase"/>
    <property type="match status" value="4"/>
</dbReference>
<dbReference type="PROSITE" id="PS00678">
    <property type="entry name" value="WD_REPEATS_1"/>
    <property type="match status" value="2"/>
</dbReference>
<dbReference type="InterPro" id="IPR051242">
    <property type="entry name" value="WD-EF-hand_domain"/>
</dbReference>
<dbReference type="PROSITE" id="PS00018">
    <property type="entry name" value="EF_HAND_1"/>
    <property type="match status" value="1"/>
</dbReference>
<dbReference type="GeneID" id="110086710"/>
<feature type="domain" description="EF-hand" evidence="8">
    <location>
        <begin position="105"/>
        <end position="140"/>
    </location>
</feature>
<dbReference type="PANTHER" id="PTHR44324:SF6">
    <property type="entry name" value="EF-HAND CALCIUM BINDING DOMAIN 8"/>
    <property type="match status" value="1"/>
</dbReference>
<dbReference type="InterPro" id="IPR019775">
    <property type="entry name" value="WD40_repeat_CS"/>
</dbReference>
<keyword evidence="4" id="KW-0677">Repeat</keyword>
<dbReference type="Proteomes" id="UP001652642">
    <property type="component" value="Chromosome 4"/>
</dbReference>
<dbReference type="Pfam" id="PF00400">
    <property type="entry name" value="WD40"/>
    <property type="match status" value="2"/>
</dbReference>
<dbReference type="InterPro" id="IPR018247">
    <property type="entry name" value="EF_Hand_1_Ca_BS"/>
</dbReference>
<evidence type="ECO:0000256" key="2">
    <source>
        <dbReference type="ARBA" id="ARBA00022574"/>
    </source>
</evidence>
<dbReference type="PROSITE" id="PS50294">
    <property type="entry name" value="WD_REPEATS_REGION"/>
    <property type="match status" value="3"/>
</dbReference>
<evidence type="ECO:0000256" key="6">
    <source>
        <dbReference type="PROSITE-ProRule" id="PRU00221"/>
    </source>
</evidence>
<dbReference type="CDD" id="cd00051">
    <property type="entry name" value="EFh"/>
    <property type="match status" value="1"/>
</dbReference>
<keyword evidence="2 6" id="KW-0853">WD repeat</keyword>
<feature type="repeat" description="WD" evidence="6">
    <location>
        <begin position="570"/>
        <end position="611"/>
    </location>
</feature>
<dbReference type="Gene3D" id="1.10.238.10">
    <property type="entry name" value="EF-hand"/>
    <property type="match status" value="1"/>
</dbReference>
<organism evidence="9 10">
    <name type="scientific">Pogona vitticeps</name>
    <name type="common">central bearded dragon</name>
    <dbReference type="NCBI Taxonomy" id="103695"/>
    <lineage>
        <taxon>Eukaryota</taxon>
        <taxon>Metazoa</taxon>
        <taxon>Chordata</taxon>
        <taxon>Craniata</taxon>
        <taxon>Vertebrata</taxon>
        <taxon>Euteleostomi</taxon>
        <taxon>Lepidosauria</taxon>
        <taxon>Squamata</taxon>
        <taxon>Bifurcata</taxon>
        <taxon>Unidentata</taxon>
        <taxon>Episquamata</taxon>
        <taxon>Toxicofera</taxon>
        <taxon>Iguania</taxon>
        <taxon>Acrodonta</taxon>
        <taxon>Agamidae</taxon>
        <taxon>Amphibolurinae</taxon>
        <taxon>Pogona</taxon>
    </lineage>
</organism>
<sequence length="1230" mass="138221">MVQGMQWVLLAGGQMVRSSSMHRVLPPPKFPGLLSKVGRLCSSHKQLMKIADSHDEARCKQVEDQINYDHLRKLERMFREADIDGGGGLDMEEFRKAMKKIMGNISDEDIDVIFMKVDINCDGAVDWEEYLNYMLREYRGKDDMQKSKLLPEFQPNMKRIPVAHAEDIVKIQFYPNQSRGALERRERSRKGGGWSPPGRFLTVSRDGILHYWSDSFKMLRTVQLDQTKRRHSLKLWVTDMLCLPNINLLAIATTDQDIEFFDINGNKCDRIFTLVDLEGCATAMDYWTDGRKAVFCVGDVKGNVLIFTSTDVVRNGLFNIRSYIGGLARVPVQILMKAKTESYQNFTVSALHGDWCQQIMYIPQLNLVASCTPADKSAMALTSFPVHNIGKTQSAMIVLKKGILCFDYASELNILVTGGFEPLVCIWNPYVTSSPITQMKGHVTAVTHIMVNRERNTIVSVSKDKNIRVWDLLDHFCLQSIHGRNVPLGNCPISAVYYHQPGSFLICATYTLGLFFGSESSEAEIKSHEQPLCCALYNKNFKQAVSGCYSGIVSVWDVMTGQKTMEFSTSPEHPVEITAMTFDPPERRLITALKNGTIKLWNFNNGACLAELPFEDKDEISCIFYMNYKIFVAGWSRRVTWYLDIKEHEKVIESKHWKSYHSDDILCMDGYNNKLLVTASCSGDTVLWNVSSGQAFCRFNASESPLTLLPKREFSVDPATPKKAVDFSGSPGKKCWAYSRTVLPSKPALPTRPVSAHNPAVSSFHYRPPGSALPGSRLVHPQAASSSEGGKKSAVDSLKAPGAADGGAPKKDGPTWQEEVSAAQVAVEKVLFLNTRERGPNTAILLTSSSDGFIYAWAVGTKGGMMGKFRGAHGIARDTVVCSMSTDDKDLVLFTGDSLGYIKIWDIMKYCTKAKGSNSVTDMDEEDPLEENGFCELIPDYCRVPAKLQAQGVTEEVHQGWVTTLVPPPCLSSWRGHLKNVVSIKYVERFRVILTASHDCTIKLWMLSGKHIGTFGQSLWKLGMQHLIPAEVPEDIRRVASLHTMMVLNEGRRPHWESTRNIIHSLSQQKRQQSMLMDFLHVKPGLARKAANKMRELISKETRMAKYTDEQIEASFQKWEESGKQKSDILGRAYKQKVHRPLLKQLPEVKAYVANKDQPRIYHCIQYTDLHPVVAPHIPDILAESQQAQAAGEHRAGRKGKGWSTIAGTVIKPTLKYYLIRKKARHLKET</sequence>
<dbReference type="InterPro" id="IPR002048">
    <property type="entry name" value="EF_hand_dom"/>
</dbReference>
<dbReference type="Pfam" id="PF12894">
    <property type="entry name" value="ANAPC4_WD40"/>
    <property type="match status" value="1"/>
</dbReference>
<keyword evidence="9" id="KW-1185">Reference proteome</keyword>
<keyword evidence="3" id="KW-0479">Metal-binding</keyword>
<dbReference type="Pfam" id="PF13499">
    <property type="entry name" value="EF-hand_7"/>
    <property type="match status" value="1"/>
</dbReference>
<gene>
    <name evidence="10" type="primary">EFCAB8</name>
</gene>
<evidence type="ECO:0000256" key="3">
    <source>
        <dbReference type="ARBA" id="ARBA00022723"/>
    </source>
</evidence>
<evidence type="ECO:0000259" key="8">
    <source>
        <dbReference type="PROSITE" id="PS50222"/>
    </source>
</evidence>
<dbReference type="RefSeq" id="XP_072852602.1">
    <property type="nucleotide sequence ID" value="XM_072996501.1"/>
</dbReference>
<proteinExistence type="predicted"/>
<evidence type="ECO:0000313" key="9">
    <source>
        <dbReference type="Proteomes" id="UP001652642"/>
    </source>
</evidence>
<accession>A0ABM5G4L7</accession>
<name>A0ABM5G4L7_9SAUR</name>
<protein>
    <recommendedName>
        <fullName evidence="1">WD repeat-containing protein on Y chromosome</fullName>
    </recommendedName>
</protein>
<dbReference type="PANTHER" id="PTHR44324">
    <property type="entry name" value="WD40 REPEAT DOMAIN 95"/>
    <property type="match status" value="1"/>
</dbReference>
<feature type="domain" description="EF-hand" evidence="8">
    <location>
        <begin position="69"/>
        <end position="104"/>
    </location>
</feature>
<dbReference type="SUPFAM" id="SSF47473">
    <property type="entry name" value="EF-hand"/>
    <property type="match status" value="1"/>
</dbReference>
<dbReference type="InterPro" id="IPR011992">
    <property type="entry name" value="EF-hand-dom_pair"/>
</dbReference>
<dbReference type="InterPro" id="IPR015943">
    <property type="entry name" value="WD40/YVTN_repeat-like_dom_sf"/>
</dbReference>
<evidence type="ECO:0000313" key="10">
    <source>
        <dbReference type="RefSeq" id="XP_072852602.1"/>
    </source>
</evidence>
<dbReference type="SUPFAM" id="SSF63829">
    <property type="entry name" value="Calcium-dependent phosphotriesterase"/>
    <property type="match status" value="1"/>
</dbReference>